<organism evidence="2 3">
    <name type="scientific">Novipirellula herctigrandis</name>
    <dbReference type="NCBI Taxonomy" id="2527986"/>
    <lineage>
        <taxon>Bacteria</taxon>
        <taxon>Pseudomonadati</taxon>
        <taxon>Planctomycetota</taxon>
        <taxon>Planctomycetia</taxon>
        <taxon>Pirellulales</taxon>
        <taxon>Pirellulaceae</taxon>
        <taxon>Novipirellula</taxon>
    </lineage>
</organism>
<dbReference type="RefSeq" id="WP_146397427.1">
    <property type="nucleotide sequence ID" value="NZ_SJPJ01000001.1"/>
</dbReference>
<evidence type="ECO:0000313" key="3">
    <source>
        <dbReference type="Proteomes" id="UP000315010"/>
    </source>
</evidence>
<protein>
    <recommendedName>
        <fullName evidence="4">DUF3124 domain-containing protein</fullName>
    </recommendedName>
</protein>
<keyword evidence="3" id="KW-1185">Reference proteome</keyword>
<dbReference type="InterPro" id="IPR021471">
    <property type="entry name" value="DUF3124"/>
</dbReference>
<reference evidence="2 3" key="1">
    <citation type="submission" date="2019-02" db="EMBL/GenBank/DDBJ databases">
        <title>Deep-cultivation of Planctomycetes and their phenomic and genomic characterization uncovers novel biology.</title>
        <authorList>
            <person name="Wiegand S."/>
            <person name="Jogler M."/>
            <person name="Boedeker C."/>
            <person name="Pinto D."/>
            <person name="Vollmers J."/>
            <person name="Rivas-Marin E."/>
            <person name="Kohn T."/>
            <person name="Peeters S.H."/>
            <person name="Heuer A."/>
            <person name="Rast P."/>
            <person name="Oberbeckmann S."/>
            <person name="Bunk B."/>
            <person name="Jeske O."/>
            <person name="Meyerdierks A."/>
            <person name="Storesund J.E."/>
            <person name="Kallscheuer N."/>
            <person name="Luecker S."/>
            <person name="Lage O.M."/>
            <person name="Pohl T."/>
            <person name="Merkel B.J."/>
            <person name="Hornburger P."/>
            <person name="Mueller R.-W."/>
            <person name="Bruemmer F."/>
            <person name="Labrenz M."/>
            <person name="Spormann A.M."/>
            <person name="Op Den Camp H."/>
            <person name="Overmann J."/>
            <person name="Amann R."/>
            <person name="Jetten M.S.M."/>
            <person name="Mascher T."/>
            <person name="Medema M.H."/>
            <person name="Devos D.P."/>
            <person name="Kaster A.-K."/>
            <person name="Ovreas L."/>
            <person name="Rohde M."/>
            <person name="Galperin M.Y."/>
            <person name="Jogler C."/>
        </authorList>
    </citation>
    <scope>NUCLEOTIDE SEQUENCE [LARGE SCALE GENOMIC DNA]</scope>
    <source>
        <strain evidence="2 3">CA13</strain>
    </source>
</reference>
<name>A0A5C5Z2R7_9BACT</name>
<evidence type="ECO:0000313" key="2">
    <source>
        <dbReference type="EMBL" id="TWT81480.1"/>
    </source>
</evidence>
<accession>A0A5C5Z2R7</accession>
<dbReference type="OrthoDB" id="283474at2"/>
<gene>
    <name evidence="2" type="ORF">CA13_29330</name>
</gene>
<comment type="caution">
    <text evidence="2">The sequence shown here is derived from an EMBL/GenBank/DDBJ whole genome shotgun (WGS) entry which is preliminary data.</text>
</comment>
<proteinExistence type="predicted"/>
<evidence type="ECO:0000256" key="1">
    <source>
        <dbReference type="SAM" id="Phobius"/>
    </source>
</evidence>
<keyword evidence="1" id="KW-0812">Transmembrane</keyword>
<feature type="transmembrane region" description="Helical" evidence="1">
    <location>
        <begin position="20"/>
        <end position="40"/>
    </location>
</feature>
<dbReference type="AlphaFoldDB" id="A0A5C5Z2R7"/>
<keyword evidence="1" id="KW-0472">Membrane</keyword>
<dbReference type="Pfam" id="PF11322">
    <property type="entry name" value="DUF3124"/>
    <property type="match status" value="1"/>
</dbReference>
<sequence length="211" mass="24012">MNQDKNYPGRFPWLHEKGTFLLILGPVLLLIGVSVFSWYLDYRIDQVEDKMQYVPPRSYQPPNLENYTAGDIDVDKLRVRQLVYVPVYSHVYYQGGAPYSLETTLSIRNINPDQVIYLTTVQYFDTNGKLVKTHLDQMIKLSPLQTIEFLVERRDSTGGSGANFIVQWLSERETDKPLVEAVMVGTSGTQGICFSRMGIEISSTSDGDQTE</sequence>
<keyword evidence="1" id="KW-1133">Transmembrane helix</keyword>
<evidence type="ECO:0008006" key="4">
    <source>
        <dbReference type="Google" id="ProtNLM"/>
    </source>
</evidence>
<dbReference type="EMBL" id="SJPJ01000001">
    <property type="protein sequence ID" value="TWT81480.1"/>
    <property type="molecule type" value="Genomic_DNA"/>
</dbReference>
<dbReference type="Proteomes" id="UP000315010">
    <property type="component" value="Unassembled WGS sequence"/>
</dbReference>